<dbReference type="EMBL" id="GBRH01244555">
    <property type="protein sequence ID" value="JAD53340.1"/>
    <property type="molecule type" value="Transcribed_RNA"/>
</dbReference>
<reference evidence="1" key="1">
    <citation type="submission" date="2014-09" db="EMBL/GenBank/DDBJ databases">
        <authorList>
            <person name="Magalhaes I.L.F."/>
            <person name="Oliveira U."/>
            <person name="Santos F.R."/>
            <person name="Vidigal T.H.D.A."/>
            <person name="Brescovit A.D."/>
            <person name="Santos A.J."/>
        </authorList>
    </citation>
    <scope>NUCLEOTIDE SEQUENCE</scope>
    <source>
        <tissue evidence="1">Shoot tissue taken approximately 20 cm above the soil surface</tissue>
    </source>
</reference>
<protein>
    <submittedName>
        <fullName evidence="1">Uncharacterized protein</fullName>
    </submittedName>
</protein>
<dbReference type="AlphaFoldDB" id="A0A0A9AWN8"/>
<sequence>MIKSSTFDFTRVNSVDFRSEFFEPYMSQKVEVEDTPR</sequence>
<organism evidence="1">
    <name type="scientific">Arundo donax</name>
    <name type="common">Giant reed</name>
    <name type="synonym">Donax arundinaceus</name>
    <dbReference type="NCBI Taxonomy" id="35708"/>
    <lineage>
        <taxon>Eukaryota</taxon>
        <taxon>Viridiplantae</taxon>
        <taxon>Streptophyta</taxon>
        <taxon>Embryophyta</taxon>
        <taxon>Tracheophyta</taxon>
        <taxon>Spermatophyta</taxon>
        <taxon>Magnoliopsida</taxon>
        <taxon>Liliopsida</taxon>
        <taxon>Poales</taxon>
        <taxon>Poaceae</taxon>
        <taxon>PACMAD clade</taxon>
        <taxon>Arundinoideae</taxon>
        <taxon>Arundineae</taxon>
        <taxon>Arundo</taxon>
    </lineage>
</organism>
<accession>A0A0A9AWN8</accession>
<proteinExistence type="predicted"/>
<evidence type="ECO:0000313" key="1">
    <source>
        <dbReference type="EMBL" id="JAD53340.1"/>
    </source>
</evidence>
<reference evidence="1" key="2">
    <citation type="journal article" date="2015" name="Data Brief">
        <title>Shoot transcriptome of the giant reed, Arundo donax.</title>
        <authorList>
            <person name="Barrero R.A."/>
            <person name="Guerrero F.D."/>
            <person name="Moolhuijzen P."/>
            <person name="Goolsby J.A."/>
            <person name="Tidwell J."/>
            <person name="Bellgard S.E."/>
            <person name="Bellgard M.I."/>
        </authorList>
    </citation>
    <scope>NUCLEOTIDE SEQUENCE</scope>
    <source>
        <tissue evidence="1">Shoot tissue taken approximately 20 cm above the soil surface</tissue>
    </source>
</reference>
<name>A0A0A9AWN8_ARUDO</name>